<dbReference type="STRING" id="236234.A0A1J9RV47"/>
<dbReference type="PANTHER" id="PTHR11096">
    <property type="entry name" value="RNA 3' TERMINAL PHOSPHATE CYCLASE"/>
    <property type="match status" value="1"/>
</dbReference>
<dbReference type="AlphaFoldDB" id="A0A1J9RV47"/>
<dbReference type="RefSeq" id="XP_020127641.1">
    <property type="nucleotide sequence ID" value="XM_020276592.1"/>
</dbReference>
<organism evidence="2 3">
    <name type="scientific">Diplodia corticola</name>
    <dbReference type="NCBI Taxonomy" id="236234"/>
    <lineage>
        <taxon>Eukaryota</taxon>
        <taxon>Fungi</taxon>
        <taxon>Dikarya</taxon>
        <taxon>Ascomycota</taxon>
        <taxon>Pezizomycotina</taxon>
        <taxon>Dothideomycetes</taxon>
        <taxon>Dothideomycetes incertae sedis</taxon>
        <taxon>Botryosphaeriales</taxon>
        <taxon>Botryosphaeriaceae</taxon>
        <taxon>Diplodia</taxon>
    </lineage>
</organism>
<proteinExistence type="predicted"/>
<accession>A0A1J9RV47</accession>
<dbReference type="InterPro" id="IPR000228">
    <property type="entry name" value="RNA3'_term_phos_cyc"/>
</dbReference>
<dbReference type="GeneID" id="31016853"/>
<evidence type="ECO:0000313" key="3">
    <source>
        <dbReference type="Proteomes" id="UP000183809"/>
    </source>
</evidence>
<dbReference type="InterPro" id="IPR036553">
    <property type="entry name" value="RPTC_insert"/>
</dbReference>
<protein>
    <submittedName>
        <fullName evidence="2">Rna 3-terminal phosphate cyclase</fullName>
    </submittedName>
</protein>
<sequence>MACIDGTTLEGGGQLLRISVGLAALTAEPIRITRIRANRRGKSGLKAQHLSAVQWLALASRAISAGAEQQSQTLDFFPRADVRGEIKSPQKANIIDIGSAGSIGLVFQAVLPFILFSGRPSNKPFAITIHGGTNVSLSPSYDYIHQVLLPTLSLIGLPPITANLHQRGWMRGPKGSITFTVTSMPRSQTLPPFRLENRGPIGSITATILAPSYCQGQAERKLHSVLAASFPHLDPQAGAFAVTFEKSSHKDLYLLLVATSSTGHRLGRDWLYNEKITAVPAAVDRLIERVARELVEEVRHGGCVDAYLRDQLVVFQGLADAESFVDGGRDEHRGGNVAPSLHARTAEWVVEKILGARFDGAGGCRGVGFKAGERYSERARAGGERCVRRAASLGSLKDRKTLFGFGDEVVAGRALRRSMTFDGESSRSWGSRFDTVESPSFNLPLRSRRLPSAS</sequence>
<dbReference type="Proteomes" id="UP000183809">
    <property type="component" value="Unassembled WGS sequence"/>
</dbReference>
<dbReference type="SUPFAM" id="SSF55205">
    <property type="entry name" value="EPT/RTPC-like"/>
    <property type="match status" value="1"/>
</dbReference>
<evidence type="ECO:0000259" key="1">
    <source>
        <dbReference type="Pfam" id="PF01137"/>
    </source>
</evidence>
<dbReference type="Gene3D" id="3.65.10.20">
    <property type="entry name" value="RNA 3'-terminal phosphate cyclase domain"/>
    <property type="match status" value="1"/>
</dbReference>
<feature type="domain" description="RNA 3'-terminal phosphate cyclase" evidence="1">
    <location>
        <begin position="9"/>
        <end position="358"/>
    </location>
</feature>
<dbReference type="InterPro" id="IPR023797">
    <property type="entry name" value="RNA3'_phos_cyclase_dom"/>
</dbReference>
<reference evidence="2 3" key="1">
    <citation type="submission" date="2016-10" db="EMBL/GenBank/DDBJ databases">
        <title>Proteomics and genomics reveal pathogen-plant mechanisms compatible with a hemibiotrophic lifestyle of Diplodia corticola.</title>
        <authorList>
            <person name="Fernandes I."/>
            <person name="De Jonge R."/>
            <person name="Van De Peer Y."/>
            <person name="Devreese B."/>
            <person name="Alves A."/>
            <person name="Esteves A.C."/>
        </authorList>
    </citation>
    <scope>NUCLEOTIDE SEQUENCE [LARGE SCALE GENOMIC DNA]</scope>
    <source>
        <strain evidence="2 3">CBS 112549</strain>
    </source>
</reference>
<dbReference type="Gene3D" id="3.30.360.20">
    <property type="entry name" value="RNA 3'-terminal phosphate cyclase, insert domain"/>
    <property type="match status" value="1"/>
</dbReference>
<dbReference type="EMBL" id="MNUE01000049">
    <property type="protein sequence ID" value="OJD31381.1"/>
    <property type="molecule type" value="Genomic_DNA"/>
</dbReference>
<dbReference type="Pfam" id="PF01137">
    <property type="entry name" value="RTC"/>
    <property type="match status" value="1"/>
</dbReference>
<evidence type="ECO:0000313" key="2">
    <source>
        <dbReference type="EMBL" id="OJD31381.1"/>
    </source>
</evidence>
<name>A0A1J9RV47_9PEZI</name>
<dbReference type="InterPro" id="IPR013792">
    <property type="entry name" value="RNA3'P_cycl/enolpyr_Trfase_a/b"/>
</dbReference>
<dbReference type="GO" id="GO:0005634">
    <property type="term" value="C:nucleus"/>
    <property type="evidence" value="ECO:0007669"/>
    <property type="project" value="TreeGrafter"/>
</dbReference>
<dbReference type="GO" id="GO:0006396">
    <property type="term" value="P:RNA processing"/>
    <property type="evidence" value="ECO:0007669"/>
    <property type="project" value="InterPro"/>
</dbReference>
<dbReference type="PANTHER" id="PTHR11096:SF0">
    <property type="entry name" value="RNA 3'-TERMINAL PHOSPHATE CYCLASE"/>
    <property type="match status" value="1"/>
</dbReference>
<comment type="caution">
    <text evidence="2">The sequence shown here is derived from an EMBL/GenBank/DDBJ whole genome shotgun (WGS) entry which is preliminary data.</text>
</comment>
<dbReference type="InterPro" id="IPR037136">
    <property type="entry name" value="RNA3'_phos_cyclase_dom_sf"/>
</dbReference>
<gene>
    <name evidence="2" type="ORF">BKCO1_4900075</name>
</gene>
<dbReference type="OrthoDB" id="25029at2759"/>
<dbReference type="GO" id="GO:0003963">
    <property type="term" value="F:RNA-3'-phosphate cyclase activity"/>
    <property type="evidence" value="ECO:0007669"/>
    <property type="project" value="TreeGrafter"/>
</dbReference>
<keyword evidence="3" id="KW-1185">Reference proteome</keyword>